<protein>
    <submittedName>
        <fullName evidence="1">Uncharacterized protein</fullName>
    </submittedName>
</protein>
<evidence type="ECO:0000313" key="1">
    <source>
        <dbReference type="EMBL" id="GGO66276.1"/>
    </source>
</evidence>
<accession>A0ABQ2N4F3</accession>
<organism evidence="1 2">
    <name type="scientific">Microbacterium nanhaiense</name>
    <dbReference type="NCBI Taxonomy" id="1301026"/>
    <lineage>
        <taxon>Bacteria</taxon>
        <taxon>Bacillati</taxon>
        <taxon>Actinomycetota</taxon>
        <taxon>Actinomycetes</taxon>
        <taxon>Micrococcales</taxon>
        <taxon>Microbacteriaceae</taxon>
        <taxon>Microbacterium</taxon>
    </lineage>
</organism>
<dbReference type="EMBL" id="BMMQ01000008">
    <property type="protein sequence ID" value="GGO66276.1"/>
    <property type="molecule type" value="Genomic_DNA"/>
</dbReference>
<proteinExistence type="predicted"/>
<reference evidence="2" key="1">
    <citation type="journal article" date="2019" name="Int. J. Syst. Evol. Microbiol.">
        <title>The Global Catalogue of Microorganisms (GCM) 10K type strain sequencing project: providing services to taxonomists for standard genome sequencing and annotation.</title>
        <authorList>
            <consortium name="The Broad Institute Genomics Platform"/>
            <consortium name="The Broad Institute Genome Sequencing Center for Infectious Disease"/>
            <person name="Wu L."/>
            <person name="Ma J."/>
        </authorList>
    </citation>
    <scope>NUCLEOTIDE SEQUENCE [LARGE SCALE GENOMIC DNA]</scope>
    <source>
        <strain evidence="2">CGMCC 4.7181</strain>
    </source>
</reference>
<sequence>MLGTLVEHRLELRELMLLEEAESCPEQAATPVERVALPTAMPPGVLLNTLAGLVERVAEQRDDVERGLM</sequence>
<name>A0ABQ2N4F3_9MICO</name>
<keyword evidence="2" id="KW-1185">Reference proteome</keyword>
<dbReference type="Proteomes" id="UP000638043">
    <property type="component" value="Unassembled WGS sequence"/>
</dbReference>
<comment type="caution">
    <text evidence="1">The sequence shown here is derived from an EMBL/GenBank/DDBJ whole genome shotgun (WGS) entry which is preliminary data.</text>
</comment>
<evidence type="ECO:0000313" key="2">
    <source>
        <dbReference type="Proteomes" id="UP000638043"/>
    </source>
</evidence>
<gene>
    <name evidence="1" type="ORF">GCM10010910_25370</name>
</gene>